<reference evidence="3 4" key="1">
    <citation type="submission" date="2016-01" db="EMBL/GenBank/DDBJ databases">
        <title>Genome sequence of the yeast Holleya sinecauda.</title>
        <authorList>
            <person name="Dietrich F.S."/>
        </authorList>
    </citation>
    <scope>NUCLEOTIDE SEQUENCE [LARGE SCALE GENOMIC DNA]</scope>
    <source>
        <strain evidence="3 4">ATCC 58844</strain>
    </source>
</reference>
<organism evidence="3 4">
    <name type="scientific">Eremothecium sinecaudum</name>
    <dbReference type="NCBI Taxonomy" id="45286"/>
    <lineage>
        <taxon>Eukaryota</taxon>
        <taxon>Fungi</taxon>
        <taxon>Dikarya</taxon>
        <taxon>Ascomycota</taxon>
        <taxon>Saccharomycotina</taxon>
        <taxon>Saccharomycetes</taxon>
        <taxon>Saccharomycetales</taxon>
        <taxon>Saccharomycetaceae</taxon>
        <taxon>Eremothecium</taxon>
    </lineage>
</organism>
<proteinExistence type="predicted"/>
<dbReference type="PANTHER" id="PTHR46467">
    <property type="entry name" value="TETHER CONTAINING UBX DOMAIN FOR GLUT4"/>
    <property type="match status" value="1"/>
</dbReference>
<dbReference type="STRING" id="45286.A0A0X8HT09"/>
<feature type="compositionally biased region" description="Basic residues" evidence="1">
    <location>
        <begin position="441"/>
        <end position="458"/>
    </location>
</feature>
<dbReference type="Pfam" id="PF11470">
    <property type="entry name" value="TUG-UBL1"/>
    <property type="match status" value="1"/>
</dbReference>
<dbReference type="Proteomes" id="UP000243052">
    <property type="component" value="Chromosome iv"/>
</dbReference>
<evidence type="ECO:0000256" key="1">
    <source>
        <dbReference type="SAM" id="MobiDB-lite"/>
    </source>
</evidence>
<dbReference type="InterPro" id="IPR001012">
    <property type="entry name" value="UBX_dom"/>
</dbReference>
<dbReference type="GO" id="GO:0005737">
    <property type="term" value="C:cytoplasm"/>
    <property type="evidence" value="ECO:0007669"/>
    <property type="project" value="TreeGrafter"/>
</dbReference>
<feature type="domain" description="UBX" evidence="2">
    <location>
        <begin position="325"/>
        <end position="402"/>
    </location>
</feature>
<feature type="compositionally biased region" description="Basic and acidic residues" evidence="1">
    <location>
        <begin position="224"/>
        <end position="247"/>
    </location>
</feature>
<dbReference type="AlphaFoldDB" id="A0A0X8HT09"/>
<dbReference type="Gene3D" id="3.10.20.90">
    <property type="entry name" value="Phosphatidylinositol 3-kinase Catalytic Subunit, Chain A, domain 1"/>
    <property type="match status" value="2"/>
</dbReference>
<dbReference type="GO" id="GO:0005634">
    <property type="term" value="C:nucleus"/>
    <property type="evidence" value="ECO:0007669"/>
    <property type="project" value="TreeGrafter"/>
</dbReference>
<dbReference type="GeneID" id="28724173"/>
<accession>A0A0X8HT09</accession>
<dbReference type="GO" id="GO:0012506">
    <property type="term" value="C:vesicle membrane"/>
    <property type="evidence" value="ECO:0007669"/>
    <property type="project" value="TreeGrafter"/>
</dbReference>
<dbReference type="CDD" id="cd01767">
    <property type="entry name" value="UBX"/>
    <property type="match status" value="1"/>
</dbReference>
<dbReference type="OrthoDB" id="440781at2759"/>
<sequence length="458" mass="51097">MPSVRVQYDYAEFTYISQPSTVLHDILMAALQHFKINSATTQEWRLMHGDRELALYMRHSQSNLPAGTLIKLVKVAKGSDGRIVSIKFQAMGVGSSVRKIATNTFVGEAVKEVCSAEGWKIGPDCNVAIFSKTEVLEELENVTFAEMGVSEDVVVRLRLPTEPVKKPKKINSIVKALKTSSSTSSSPVQRSPVQRSPVQKSPIPRSPVQRSTETTSRNGPSSSESKEPLHESKHESEKPSHTPKEESGTPLHTPTREPNKPLHSPSVYIPESNHVSAGDATEEMDYELSEADVMRYQQMLSARVNHGPLMTRRLREELNAEKHSVTVERCNIRVRLPDLKLLDVSFDKDDTMHNVYDLISRTLISPDISFALFQSYPHKKLEDSNAKLVSGLGFGSNTLLLLDTTHPGPYLKQEILKKAKPVSQPTSPSNDSKTDADSVKRKINPMKKIPKWMKLSKK</sequence>
<dbReference type="PANTHER" id="PTHR46467:SF1">
    <property type="entry name" value="TETHER CONTAINING UBX DOMAIN FOR GLUT4"/>
    <property type="match status" value="1"/>
</dbReference>
<dbReference type="Pfam" id="PF00789">
    <property type="entry name" value="UBX"/>
    <property type="match status" value="1"/>
</dbReference>
<dbReference type="SMART" id="SM00166">
    <property type="entry name" value="UBX"/>
    <property type="match status" value="1"/>
</dbReference>
<dbReference type="GO" id="GO:0006886">
    <property type="term" value="P:intracellular protein transport"/>
    <property type="evidence" value="ECO:0007669"/>
    <property type="project" value="TreeGrafter"/>
</dbReference>
<gene>
    <name evidence="3" type="ORF">AW171_hschr42826</name>
</gene>
<feature type="compositionally biased region" description="Polar residues" evidence="1">
    <location>
        <begin position="208"/>
        <end position="223"/>
    </location>
</feature>
<keyword evidence="4" id="KW-1185">Reference proteome</keyword>
<dbReference type="InterPro" id="IPR029071">
    <property type="entry name" value="Ubiquitin-like_domsf"/>
</dbReference>
<evidence type="ECO:0000313" key="3">
    <source>
        <dbReference type="EMBL" id="AMD20904.1"/>
    </source>
</evidence>
<dbReference type="EMBL" id="CP014244">
    <property type="protein sequence ID" value="AMD20904.1"/>
    <property type="molecule type" value="Genomic_DNA"/>
</dbReference>
<evidence type="ECO:0000259" key="2">
    <source>
        <dbReference type="PROSITE" id="PS50033"/>
    </source>
</evidence>
<feature type="region of interest" description="Disordered" evidence="1">
    <location>
        <begin position="176"/>
        <end position="281"/>
    </location>
</feature>
<feature type="compositionally biased region" description="Low complexity" evidence="1">
    <location>
        <begin position="179"/>
        <end position="199"/>
    </location>
</feature>
<dbReference type="InterPro" id="IPR021569">
    <property type="entry name" value="TUG-UBL1"/>
</dbReference>
<dbReference type="SUPFAM" id="SSF54236">
    <property type="entry name" value="Ubiquitin-like"/>
    <property type="match status" value="2"/>
</dbReference>
<name>A0A0X8HT09_9SACH</name>
<evidence type="ECO:0000313" key="4">
    <source>
        <dbReference type="Proteomes" id="UP000243052"/>
    </source>
</evidence>
<dbReference type="PROSITE" id="PS50033">
    <property type="entry name" value="UBX"/>
    <property type="match status" value="1"/>
</dbReference>
<dbReference type="RefSeq" id="XP_017987900.1">
    <property type="nucleotide sequence ID" value="XM_018132411.1"/>
</dbReference>
<feature type="region of interest" description="Disordered" evidence="1">
    <location>
        <begin position="416"/>
        <end position="458"/>
    </location>
</feature>
<protein>
    <submittedName>
        <fullName evidence="3">HDR162Cp</fullName>
    </submittedName>
</protein>